<dbReference type="InterPro" id="IPR027417">
    <property type="entry name" value="P-loop_NTPase"/>
</dbReference>
<dbReference type="InterPro" id="IPR050764">
    <property type="entry name" value="CbbQ/NirQ/NorQ/GpvN"/>
</dbReference>
<dbReference type="PIRSF" id="PIRSF002849">
    <property type="entry name" value="AAA_ATPase_chaperone_MoxR_prd"/>
    <property type="match status" value="1"/>
</dbReference>
<organism evidence="3 4">
    <name type="scientific">Maledivibacter halophilus</name>
    <dbReference type="NCBI Taxonomy" id="36842"/>
    <lineage>
        <taxon>Bacteria</taxon>
        <taxon>Bacillati</taxon>
        <taxon>Bacillota</taxon>
        <taxon>Clostridia</taxon>
        <taxon>Peptostreptococcales</taxon>
        <taxon>Caminicellaceae</taxon>
        <taxon>Maledivibacter</taxon>
    </lineage>
</organism>
<evidence type="ECO:0000259" key="2">
    <source>
        <dbReference type="Pfam" id="PF17863"/>
    </source>
</evidence>
<dbReference type="GO" id="GO:0005524">
    <property type="term" value="F:ATP binding"/>
    <property type="evidence" value="ECO:0007669"/>
    <property type="project" value="InterPro"/>
</dbReference>
<evidence type="ECO:0000313" key="3">
    <source>
        <dbReference type="EMBL" id="SKC45786.1"/>
    </source>
</evidence>
<dbReference type="OrthoDB" id="9808397at2"/>
<dbReference type="GO" id="GO:0016887">
    <property type="term" value="F:ATP hydrolysis activity"/>
    <property type="evidence" value="ECO:0007669"/>
    <property type="project" value="InterPro"/>
</dbReference>
<dbReference type="AlphaFoldDB" id="A0A1T5J342"/>
<protein>
    <submittedName>
        <fullName evidence="3">MoxR-like ATPase</fullName>
    </submittedName>
</protein>
<dbReference type="STRING" id="36842.SAMN02194393_00879"/>
<dbReference type="Gene3D" id="3.40.50.300">
    <property type="entry name" value="P-loop containing nucleotide triphosphate hydrolases"/>
    <property type="match status" value="1"/>
</dbReference>
<dbReference type="SUPFAM" id="SSF52540">
    <property type="entry name" value="P-loop containing nucleoside triphosphate hydrolases"/>
    <property type="match status" value="1"/>
</dbReference>
<dbReference type="PANTHER" id="PTHR42759:SF1">
    <property type="entry name" value="MAGNESIUM-CHELATASE SUBUNIT CHLD"/>
    <property type="match status" value="1"/>
</dbReference>
<keyword evidence="4" id="KW-1185">Reference proteome</keyword>
<accession>A0A1T5J342</accession>
<name>A0A1T5J342_9FIRM</name>
<dbReference type="Pfam" id="PF17863">
    <property type="entry name" value="AAA_lid_2"/>
    <property type="match status" value="1"/>
</dbReference>
<dbReference type="RefSeq" id="WP_079489651.1">
    <property type="nucleotide sequence ID" value="NZ_FUZT01000002.1"/>
</dbReference>
<evidence type="ECO:0000313" key="4">
    <source>
        <dbReference type="Proteomes" id="UP000190285"/>
    </source>
</evidence>
<dbReference type="Pfam" id="PF07726">
    <property type="entry name" value="AAA_3"/>
    <property type="match status" value="1"/>
</dbReference>
<dbReference type="InterPro" id="IPR041628">
    <property type="entry name" value="ChlI/MoxR_AAA_lid"/>
</dbReference>
<dbReference type="Gene3D" id="1.10.8.80">
    <property type="entry name" value="Magnesium chelatase subunit I, C-Terminal domain"/>
    <property type="match status" value="1"/>
</dbReference>
<dbReference type="PANTHER" id="PTHR42759">
    <property type="entry name" value="MOXR FAMILY PROTEIN"/>
    <property type="match status" value="1"/>
</dbReference>
<sequence length="324" mass="36717">MEKKIIKNFQGYFEEIEKEVNKAIIGQEEVVKDLLIGIISGGNVLMEGTPGLGKTQMVKTLSRVLDLSFSRIQFTPDLMPVDILGTFLIDKKNEEFNFKFQKGPIFSSLILADEINRATPKTQSALLEAMQEQTVTVGNNIYNLPQPFFVLATENPLEMEGTYPLPEAQLDRFMFKLTIDLPNMEALSQIMDLTTTERNENLDLRKIVGKEEIMEMKRAALKVPIAAPIKEYAIKIMLATHPRESQLDIVKNYVKCGVSPRGIQSIIIASKARALSKGRFNVSFEDIKAMAYPCLRHRIFTNFRGMSERIDPDNIIEEIVKLVK</sequence>
<feature type="domain" description="ATPase AAA-3" evidence="1">
    <location>
        <begin position="44"/>
        <end position="175"/>
    </location>
</feature>
<dbReference type="Proteomes" id="UP000190285">
    <property type="component" value="Unassembled WGS sequence"/>
</dbReference>
<reference evidence="3 4" key="1">
    <citation type="submission" date="2017-02" db="EMBL/GenBank/DDBJ databases">
        <authorList>
            <person name="Peterson S.W."/>
        </authorList>
    </citation>
    <scope>NUCLEOTIDE SEQUENCE [LARGE SCALE GENOMIC DNA]</scope>
    <source>
        <strain evidence="3 4">M1</strain>
    </source>
</reference>
<dbReference type="EMBL" id="FUZT01000002">
    <property type="protein sequence ID" value="SKC45786.1"/>
    <property type="molecule type" value="Genomic_DNA"/>
</dbReference>
<gene>
    <name evidence="3" type="ORF">SAMN02194393_00879</name>
</gene>
<feature type="domain" description="ChlI/MoxR AAA lid" evidence="2">
    <location>
        <begin position="249"/>
        <end position="319"/>
    </location>
</feature>
<dbReference type="InterPro" id="IPR011703">
    <property type="entry name" value="ATPase_AAA-3"/>
</dbReference>
<proteinExistence type="predicted"/>
<evidence type="ECO:0000259" key="1">
    <source>
        <dbReference type="Pfam" id="PF07726"/>
    </source>
</evidence>